<reference evidence="2 3" key="1">
    <citation type="submission" date="2021-03" db="EMBL/GenBank/DDBJ databases">
        <title>Genomic Encyclopedia of Type Strains, Phase IV (KMG-IV): sequencing the most valuable type-strain genomes for metagenomic binning, comparative biology and taxonomic classification.</title>
        <authorList>
            <person name="Goeker M."/>
        </authorList>
    </citation>
    <scope>NUCLEOTIDE SEQUENCE [LARGE SCALE GENOMIC DNA]</scope>
    <source>
        <strain evidence="2 3">DSM 3984</strain>
    </source>
</reference>
<keyword evidence="1" id="KW-0812">Transmembrane</keyword>
<name>A0ABS4F3C4_9CLOT</name>
<keyword evidence="3" id="KW-1185">Reference proteome</keyword>
<gene>
    <name evidence="2" type="ORF">J2Z53_002202</name>
</gene>
<proteinExistence type="predicted"/>
<dbReference type="RefSeq" id="WP_209797512.1">
    <property type="nucleotide sequence ID" value="NZ_JAGGJZ010000008.1"/>
</dbReference>
<evidence type="ECO:0000256" key="1">
    <source>
        <dbReference type="SAM" id="Phobius"/>
    </source>
</evidence>
<sequence length="187" mass="21949">MRKILIPIYISIISIFLGIFIYSGINYSQVNRDYVEKFVDKRLVAVNNLNNSIVIKPRERDALVGYIFYPQNNIDENYYIPIMAKVAERGFNVYIVKTLFHSNLNANKLGKDIISINKDINSWIISGINEGERSAKEFYDKIKDNEKAELFICKNIREINKLKEYYCNENIEKCSRQIIKSLNELIY</sequence>
<dbReference type="Proteomes" id="UP000783390">
    <property type="component" value="Unassembled WGS sequence"/>
</dbReference>
<evidence type="ECO:0000313" key="2">
    <source>
        <dbReference type="EMBL" id="MBP1890597.1"/>
    </source>
</evidence>
<dbReference type="EMBL" id="JAGGJZ010000008">
    <property type="protein sequence ID" value="MBP1890597.1"/>
    <property type="molecule type" value="Genomic_DNA"/>
</dbReference>
<organism evidence="2 3">
    <name type="scientific">Clostridium moniliforme</name>
    <dbReference type="NCBI Taxonomy" id="39489"/>
    <lineage>
        <taxon>Bacteria</taxon>
        <taxon>Bacillati</taxon>
        <taxon>Bacillota</taxon>
        <taxon>Clostridia</taxon>
        <taxon>Eubacteriales</taxon>
        <taxon>Clostridiaceae</taxon>
        <taxon>Clostridium</taxon>
    </lineage>
</organism>
<keyword evidence="1" id="KW-0472">Membrane</keyword>
<keyword evidence="1" id="KW-1133">Transmembrane helix</keyword>
<comment type="caution">
    <text evidence="2">The sequence shown here is derived from an EMBL/GenBank/DDBJ whole genome shotgun (WGS) entry which is preliminary data.</text>
</comment>
<accession>A0ABS4F3C4</accession>
<evidence type="ECO:0000313" key="3">
    <source>
        <dbReference type="Proteomes" id="UP000783390"/>
    </source>
</evidence>
<protein>
    <submittedName>
        <fullName evidence="2">Uncharacterized protein</fullName>
    </submittedName>
</protein>
<feature type="transmembrane region" description="Helical" evidence="1">
    <location>
        <begin position="6"/>
        <end position="25"/>
    </location>
</feature>